<name>A0A0F9PH94_9ZZZZ</name>
<reference evidence="1" key="1">
    <citation type="journal article" date="2015" name="Nature">
        <title>Complex archaea that bridge the gap between prokaryotes and eukaryotes.</title>
        <authorList>
            <person name="Spang A."/>
            <person name="Saw J.H."/>
            <person name="Jorgensen S.L."/>
            <person name="Zaremba-Niedzwiedzka K."/>
            <person name="Martijn J."/>
            <person name="Lind A.E."/>
            <person name="van Eijk R."/>
            <person name="Schleper C."/>
            <person name="Guy L."/>
            <person name="Ettema T.J."/>
        </authorList>
    </citation>
    <scope>NUCLEOTIDE SEQUENCE</scope>
</reference>
<comment type="caution">
    <text evidence="1">The sequence shown here is derived from an EMBL/GenBank/DDBJ whole genome shotgun (WGS) entry which is preliminary data.</text>
</comment>
<evidence type="ECO:0000313" key="1">
    <source>
        <dbReference type="EMBL" id="KKM92692.1"/>
    </source>
</evidence>
<proteinExistence type="predicted"/>
<dbReference type="AlphaFoldDB" id="A0A0F9PH94"/>
<dbReference type="EMBL" id="LAZR01006358">
    <property type="protein sequence ID" value="KKM92692.1"/>
    <property type="molecule type" value="Genomic_DNA"/>
</dbReference>
<gene>
    <name evidence="1" type="ORF">LCGC14_1215910</name>
</gene>
<protein>
    <submittedName>
        <fullName evidence="1">Uncharacterized protein</fullName>
    </submittedName>
</protein>
<organism evidence="1">
    <name type="scientific">marine sediment metagenome</name>
    <dbReference type="NCBI Taxonomy" id="412755"/>
    <lineage>
        <taxon>unclassified sequences</taxon>
        <taxon>metagenomes</taxon>
        <taxon>ecological metagenomes</taxon>
    </lineage>
</organism>
<sequence>MAVHREPDPTELHCYMNPFQKWLNRWRLRRIIMALQGQVNQGNNNLVKGFAKNLEATEIMSRGSKKDSEVIITVTRCELDSFIRYMCSLHDAKLSRIMIARIGLATLITRDDKMLGQSAEVILTEEMARSRLPRSDVIQHASKSLRLKL</sequence>
<accession>A0A0F9PH94</accession>